<dbReference type="Proteomes" id="UP000736787">
    <property type="component" value="Unassembled WGS sequence"/>
</dbReference>
<sequence>MNWNWSHEKEGSGDSYAKAMSEGNRARVTWPRIGEVTCDCTFYVSMRLPYQHLCSVLVTCVTQHRFEVEQRHPRWSMKEAKIVLPNVESTVKHLRKVSRAIGESKNAAAVHVRLTANSRIAYVKLKKGEVSEHTVFVDLRATLEVFKKKWSLEGSAQRDGGGDIESDGGLDHLEVEEDVIEVAEVEQLQPGSFERRGSSNVVPTDTLQCIAQEGTSDDLHLDINDDLDDCCVKNPTQVSMPDLDMSEQSQELLQRTFTTETGSRTDTDLVEFARRRDTNNDYEKERKGGFSVNSV</sequence>
<feature type="compositionally biased region" description="Basic and acidic residues" evidence="1">
    <location>
        <begin position="276"/>
        <end position="288"/>
    </location>
</feature>
<evidence type="ECO:0008006" key="4">
    <source>
        <dbReference type="Google" id="ProtNLM"/>
    </source>
</evidence>
<proteinExistence type="predicted"/>
<evidence type="ECO:0000313" key="3">
    <source>
        <dbReference type="Proteomes" id="UP000736787"/>
    </source>
</evidence>
<dbReference type="EMBL" id="RCMK01000013">
    <property type="protein sequence ID" value="KAG2954504.1"/>
    <property type="molecule type" value="Genomic_DNA"/>
</dbReference>
<protein>
    <recommendedName>
        <fullName evidence="4">SWIM-type domain-containing protein</fullName>
    </recommendedName>
</protein>
<comment type="caution">
    <text evidence="2">The sequence shown here is derived from an EMBL/GenBank/DDBJ whole genome shotgun (WGS) entry which is preliminary data.</text>
</comment>
<evidence type="ECO:0000256" key="1">
    <source>
        <dbReference type="SAM" id="MobiDB-lite"/>
    </source>
</evidence>
<evidence type="ECO:0000313" key="2">
    <source>
        <dbReference type="EMBL" id="KAG2954504.1"/>
    </source>
</evidence>
<name>A0A8T1ES90_9STRA</name>
<feature type="region of interest" description="Disordered" evidence="1">
    <location>
        <begin position="276"/>
        <end position="295"/>
    </location>
</feature>
<dbReference type="AlphaFoldDB" id="A0A8T1ES90"/>
<dbReference type="VEuPathDB" id="FungiDB:PC110_g19175"/>
<accession>A0A8T1ES90</accession>
<gene>
    <name evidence="2" type="ORF">PC117_g1146</name>
</gene>
<reference evidence="2" key="1">
    <citation type="submission" date="2018-10" db="EMBL/GenBank/DDBJ databases">
        <title>Effector identification in a new, highly contiguous assembly of the strawberry crown rot pathogen Phytophthora cactorum.</title>
        <authorList>
            <person name="Armitage A.D."/>
            <person name="Nellist C.F."/>
            <person name="Bates H."/>
            <person name="Vickerstaff R.J."/>
            <person name="Harrison R.J."/>
        </authorList>
    </citation>
    <scope>NUCLEOTIDE SEQUENCE</scope>
    <source>
        <strain evidence="2">4040</strain>
    </source>
</reference>
<organism evidence="2 3">
    <name type="scientific">Phytophthora cactorum</name>
    <dbReference type="NCBI Taxonomy" id="29920"/>
    <lineage>
        <taxon>Eukaryota</taxon>
        <taxon>Sar</taxon>
        <taxon>Stramenopiles</taxon>
        <taxon>Oomycota</taxon>
        <taxon>Peronosporomycetes</taxon>
        <taxon>Peronosporales</taxon>
        <taxon>Peronosporaceae</taxon>
        <taxon>Phytophthora</taxon>
    </lineage>
</organism>